<dbReference type="EMBL" id="AP011764">
    <property type="protein sequence ID" value="BAL57018.1"/>
    <property type="molecule type" value="Genomic_DNA"/>
</dbReference>
<reference evidence="1" key="1">
    <citation type="journal article" date="2005" name="Environ. Microbiol.">
        <title>Genetic and functional properties of uncultivated thermophilic crenarchaeotes from a subsurface gold mine as revealed by analysis of genome fragments.</title>
        <authorList>
            <person name="Nunoura T."/>
            <person name="Hirayama H."/>
            <person name="Takami H."/>
            <person name="Oida H."/>
            <person name="Nishi S."/>
            <person name="Shimamura S."/>
            <person name="Suzuki Y."/>
            <person name="Inagaki F."/>
            <person name="Takai K."/>
            <person name="Nealson K.H."/>
            <person name="Horikoshi K."/>
        </authorList>
    </citation>
    <scope>NUCLEOTIDE SEQUENCE</scope>
</reference>
<evidence type="ECO:0000313" key="1">
    <source>
        <dbReference type="EMBL" id="BAL57018.1"/>
    </source>
</evidence>
<proteinExistence type="predicted"/>
<protein>
    <submittedName>
        <fullName evidence="1">Uncharacterized protein</fullName>
    </submittedName>
</protein>
<sequence>MGRDHVAAIRFTCFSHFDMPMVSPPFGVIRVEYALKWLKNFDDGVAVYDFSERLGRIRVGDVVYKEEEETSVTEIGSLLNGFEPVIADVRLSTETLLSTLRLFEKGFDSVMFSFRDDVLSISSKLEYDNKSLERCLKVSGRGKVDKQYFGLYHLLRYLKGIDRMGIKGIRLLFSEGPQEFSKDPQKKSPRPIIIEGRIKDMEITLYQAPRIE</sequence>
<accession>H5SLI2</accession>
<organism evidence="1">
    <name type="scientific">uncultured crenarchaeote</name>
    <dbReference type="NCBI Taxonomy" id="29281"/>
    <lineage>
        <taxon>Archaea</taxon>
        <taxon>Thermoproteota</taxon>
        <taxon>environmental samples</taxon>
    </lineage>
</organism>
<dbReference type="AlphaFoldDB" id="H5SLI2"/>
<gene>
    <name evidence="1" type="ORF">HGMM_F46F11C07</name>
</gene>
<name>H5SLI2_9CREN</name>
<reference evidence="1" key="2">
    <citation type="journal article" date="2012" name="PLoS ONE">
        <title>A Deeply Branching Thermophilic Bacterium with an Ancient Acetyl-CoA Pathway Dominates a Subsurface Ecosystem.</title>
        <authorList>
            <person name="Takami H."/>
            <person name="Noguchi H."/>
            <person name="Takaki Y."/>
            <person name="Uchiyama I."/>
            <person name="Toyoda A."/>
            <person name="Nishi S."/>
            <person name="Chee G.-J."/>
            <person name="Arai W."/>
            <person name="Nunoura T."/>
            <person name="Itoh T."/>
            <person name="Hattori M."/>
            <person name="Takai K."/>
        </authorList>
    </citation>
    <scope>NUCLEOTIDE SEQUENCE</scope>
</reference>